<comment type="caution">
    <text evidence="4">The sequence shown here is derived from an EMBL/GenBank/DDBJ whole genome shotgun (WGS) entry which is preliminary data.</text>
</comment>
<dbReference type="PANTHER" id="PTHR12296:SF30">
    <property type="entry name" value="DENN DOMAIN-CONTAINING PROTEIN CRAG"/>
    <property type="match status" value="1"/>
</dbReference>
<dbReference type="FunFam" id="2.100.10.50:FF:000001">
    <property type="entry name" value="DENN domain containing 4C"/>
    <property type="match status" value="1"/>
</dbReference>
<evidence type="ECO:0000313" key="4">
    <source>
        <dbReference type="EMBL" id="KAK7602604.1"/>
    </source>
</evidence>
<dbReference type="InterPro" id="IPR023341">
    <property type="entry name" value="MABP"/>
</dbReference>
<dbReference type="Pfam" id="PF03456">
    <property type="entry name" value="uDENN"/>
    <property type="match status" value="1"/>
</dbReference>
<dbReference type="Gene3D" id="2.100.10.50">
    <property type="match status" value="1"/>
</dbReference>
<dbReference type="GO" id="GO:0005085">
    <property type="term" value="F:guanyl-nucleotide exchange factor activity"/>
    <property type="evidence" value="ECO:0007669"/>
    <property type="project" value="UniProtKB-KW"/>
</dbReference>
<gene>
    <name evidence="4" type="ORF">V9T40_008193</name>
</gene>
<feature type="domain" description="UDENN" evidence="2">
    <location>
        <begin position="186"/>
        <end position="610"/>
    </location>
</feature>
<dbReference type="InterPro" id="IPR005113">
    <property type="entry name" value="uDENN_dom"/>
</dbReference>
<evidence type="ECO:0000313" key="5">
    <source>
        <dbReference type="Proteomes" id="UP001367676"/>
    </source>
</evidence>
<dbReference type="InterPro" id="IPR037516">
    <property type="entry name" value="Tripartite_DENN"/>
</dbReference>
<dbReference type="GO" id="GO:0032483">
    <property type="term" value="P:regulation of Rab protein signal transduction"/>
    <property type="evidence" value="ECO:0007669"/>
    <property type="project" value="TreeGrafter"/>
</dbReference>
<proteinExistence type="predicted"/>
<dbReference type="SMART" id="SM00799">
    <property type="entry name" value="DENN"/>
    <property type="match status" value="1"/>
</dbReference>
<dbReference type="PANTHER" id="PTHR12296">
    <property type="entry name" value="DENN DOMAIN-CONTAINING PROTEIN 4"/>
    <property type="match status" value="1"/>
</dbReference>
<dbReference type="AlphaFoldDB" id="A0AAN9TNX7"/>
<accession>A0AAN9TNX7</accession>
<keyword evidence="1" id="KW-0344">Guanine-nucleotide releasing factor</keyword>
<reference evidence="4 5" key="1">
    <citation type="submission" date="2024-03" db="EMBL/GenBank/DDBJ databases">
        <title>Adaptation during the transition from Ophiocordyceps entomopathogen to insect associate is accompanied by gene loss and intensified selection.</title>
        <authorList>
            <person name="Ward C.M."/>
            <person name="Onetto C.A."/>
            <person name="Borneman A.R."/>
        </authorList>
    </citation>
    <scope>NUCLEOTIDE SEQUENCE [LARGE SCALE GENOMIC DNA]</scope>
    <source>
        <strain evidence="4">AWRI1</strain>
        <tissue evidence="4">Single Adult Female</tissue>
    </source>
</reference>
<dbReference type="InterPro" id="IPR001194">
    <property type="entry name" value="cDENN_dom"/>
</dbReference>
<dbReference type="SMART" id="SM00800">
    <property type="entry name" value="uDENN"/>
    <property type="match status" value="1"/>
</dbReference>
<dbReference type="GO" id="GO:0031410">
    <property type="term" value="C:cytoplasmic vesicle"/>
    <property type="evidence" value="ECO:0007669"/>
    <property type="project" value="TreeGrafter"/>
</dbReference>
<dbReference type="Proteomes" id="UP001367676">
    <property type="component" value="Unassembled WGS sequence"/>
</dbReference>
<evidence type="ECO:0000259" key="3">
    <source>
        <dbReference type="PROSITE" id="PS51498"/>
    </source>
</evidence>
<dbReference type="PROSITE" id="PS51498">
    <property type="entry name" value="MABP"/>
    <property type="match status" value="1"/>
</dbReference>
<name>A0AAN9TNX7_9HEMI</name>
<organism evidence="4 5">
    <name type="scientific">Parthenolecanium corni</name>
    <dbReference type="NCBI Taxonomy" id="536013"/>
    <lineage>
        <taxon>Eukaryota</taxon>
        <taxon>Metazoa</taxon>
        <taxon>Ecdysozoa</taxon>
        <taxon>Arthropoda</taxon>
        <taxon>Hexapoda</taxon>
        <taxon>Insecta</taxon>
        <taxon>Pterygota</taxon>
        <taxon>Neoptera</taxon>
        <taxon>Paraneoptera</taxon>
        <taxon>Hemiptera</taxon>
        <taxon>Sternorrhyncha</taxon>
        <taxon>Coccoidea</taxon>
        <taxon>Coccidae</taxon>
        <taxon>Parthenolecanium</taxon>
    </lineage>
</organism>
<evidence type="ECO:0000259" key="2">
    <source>
        <dbReference type="PROSITE" id="PS50211"/>
    </source>
</evidence>
<dbReference type="InterPro" id="IPR051696">
    <property type="entry name" value="DENN_Domain_GEFs"/>
</dbReference>
<sequence>MDERQIADYFVVAGLPEVESERKEEDPVGTHLKQSYDLAPITDLAVIFPTLGEGIPEGFTVINTTPTGLLADLNHGSLRSPEVYLCYRRGKDKPPLVDIGIMYEGKERILPDSEILLNTPFGRSANVNNSSAKTYVTYRRAKPTMPCNALVVTDICVIITSKGESPPHAFCIINKNLNKGMVGSDVFLCYKKSMNQAPAITYKPAILSRFPTIDKKSFPLPPSVPLFCLPMGATLEAWPTKAQQPPPVFSTFVLTVSDAAQKIYGSAVTFYESYAEDRVTEKQKRKLWNVEDDECDIENIPKSDVSYHVVKSICLLSHWPFFDAFEKFLLFLYNMSREGSHSIPIEKFILYFMENVPFPSAQRPRILVQLSQVERLILTQPEDLPLPRSGAGFHQMLMNLGPDNCLLLLLCVLTEQKLLIHSLRPDVLTAVAEAVSMIIFPFKWQCPYIPLCPLSLAEVLHAPVPFLIGVDSRFFDLYDPPPDVNCVDLDTNNITLCEEKKYLTAKLLPKKAARILRNSLELTYQKLHSYLNDLQRYNSNKDMNIDKDFQLKRKEQILELEIQEAFLRFMVYILRGYRNFLLPIIKAPTVGATDTNSLFDLQSELFIIFY</sequence>
<feature type="domain" description="MABP" evidence="3">
    <location>
        <begin position="38"/>
        <end position="194"/>
    </location>
</feature>
<dbReference type="EMBL" id="JBBCAQ010000008">
    <property type="protein sequence ID" value="KAK7602604.1"/>
    <property type="molecule type" value="Genomic_DNA"/>
</dbReference>
<evidence type="ECO:0000256" key="1">
    <source>
        <dbReference type="ARBA" id="ARBA00022658"/>
    </source>
</evidence>
<protein>
    <submittedName>
        <fullName evidence="4">Uncharacterized protein</fullName>
    </submittedName>
</protein>
<dbReference type="Gene3D" id="3.40.50.11500">
    <property type="match status" value="1"/>
</dbReference>
<dbReference type="Pfam" id="PF02141">
    <property type="entry name" value="DENN"/>
    <property type="match status" value="1"/>
</dbReference>
<dbReference type="InterPro" id="IPR043153">
    <property type="entry name" value="DENN_C"/>
</dbReference>
<dbReference type="PROSITE" id="PS50211">
    <property type="entry name" value="DENN"/>
    <property type="match status" value="1"/>
</dbReference>
<keyword evidence="5" id="KW-1185">Reference proteome</keyword>